<keyword evidence="3" id="KW-1185">Reference proteome</keyword>
<feature type="non-terminal residue" evidence="2">
    <location>
        <position position="1"/>
    </location>
</feature>
<gene>
    <name evidence="2" type="ORF">RF55_8443</name>
</gene>
<accession>A0A0J7NGJ3</accession>
<keyword evidence="1" id="KW-0472">Membrane</keyword>
<sequence length="193" mass="22453">YIPYEASARHIIYRPSIATNRFTMQSVILRYYRVNKTFMSQIGTWPYQSRTMRILIPIAMAFIDISYVLAEMIRMFDTWGNVDIAVECIISTIIVLACFTKLLNLSFRINEIILLHDTWGDVDTAVESVINITIIAGASTKLINIVVNNGKFRRLLRLMNDHWNVFNSKSERYILKYYADIGQKVTKYYTGNE</sequence>
<name>A0A0J7NGJ3_LASNI</name>
<dbReference type="EMBL" id="LBMM01005275">
    <property type="protein sequence ID" value="KMQ91660.1"/>
    <property type="molecule type" value="Genomic_DNA"/>
</dbReference>
<dbReference type="AlphaFoldDB" id="A0A0J7NGJ3"/>
<protein>
    <submittedName>
        <fullName evidence="2">Odorant receptor 22b</fullName>
    </submittedName>
</protein>
<dbReference type="PaxDb" id="67767-A0A0J7NGJ3"/>
<feature type="transmembrane region" description="Helical" evidence="1">
    <location>
        <begin position="79"/>
        <end position="99"/>
    </location>
</feature>
<dbReference type="OrthoDB" id="7700178at2759"/>
<feature type="transmembrane region" description="Helical" evidence="1">
    <location>
        <begin position="54"/>
        <end position="73"/>
    </location>
</feature>
<comment type="caution">
    <text evidence="2">The sequence shown here is derived from an EMBL/GenBank/DDBJ whole genome shotgun (WGS) entry which is preliminary data.</text>
</comment>
<keyword evidence="2" id="KW-0675">Receptor</keyword>
<proteinExistence type="predicted"/>
<evidence type="ECO:0000313" key="3">
    <source>
        <dbReference type="Proteomes" id="UP000036403"/>
    </source>
</evidence>
<evidence type="ECO:0000313" key="2">
    <source>
        <dbReference type="EMBL" id="KMQ91660.1"/>
    </source>
</evidence>
<organism evidence="2 3">
    <name type="scientific">Lasius niger</name>
    <name type="common">Black garden ant</name>
    <dbReference type="NCBI Taxonomy" id="67767"/>
    <lineage>
        <taxon>Eukaryota</taxon>
        <taxon>Metazoa</taxon>
        <taxon>Ecdysozoa</taxon>
        <taxon>Arthropoda</taxon>
        <taxon>Hexapoda</taxon>
        <taxon>Insecta</taxon>
        <taxon>Pterygota</taxon>
        <taxon>Neoptera</taxon>
        <taxon>Endopterygota</taxon>
        <taxon>Hymenoptera</taxon>
        <taxon>Apocrita</taxon>
        <taxon>Aculeata</taxon>
        <taxon>Formicoidea</taxon>
        <taxon>Formicidae</taxon>
        <taxon>Formicinae</taxon>
        <taxon>Lasius</taxon>
        <taxon>Lasius</taxon>
    </lineage>
</organism>
<keyword evidence="1" id="KW-0812">Transmembrane</keyword>
<reference evidence="2 3" key="1">
    <citation type="submission" date="2015-04" db="EMBL/GenBank/DDBJ databases">
        <title>Lasius niger genome sequencing.</title>
        <authorList>
            <person name="Konorov E.A."/>
            <person name="Nikitin M.A."/>
            <person name="Kirill M.V."/>
            <person name="Chang P."/>
        </authorList>
    </citation>
    <scope>NUCLEOTIDE SEQUENCE [LARGE SCALE GENOMIC DNA]</scope>
    <source>
        <tissue evidence="2">Whole</tissue>
    </source>
</reference>
<dbReference type="Proteomes" id="UP000036403">
    <property type="component" value="Unassembled WGS sequence"/>
</dbReference>
<evidence type="ECO:0000256" key="1">
    <source>
        <dbReference type="SAM" id="Phobius"/>
    </source>
</evidence>
<keyword evidence="1" id="KW-1133">Transmembrane helix</keyword>